<gene>
    <name evidence="2" type="ORF">AB4875_02465</name>
</gene>
<proteinExistence type="predicted"/>
<dbReference type="Gene3D" id="2.30.110.20">
    <property type="entry name" value="Hcp1-like"/>
    <property type="match status" value="1"/>
</dbReference>
<evidence type="ECO:0000313" key="2">
    <source>
        <dbReference type="EMBL" id="MEX1664332.1"/>
    </source>
</evidence>
<dbReference type="RefSeq" id="WP_368374456.1">
    <property type="nucleotide sequence ID" value="NZ_JBFRYB010000001.1"/>
</dbReference>
<dbReference type="PROSITE" id="PS51257">
    <property type="entry name" value="PROKAR_LIPOPROTEIN"/>
    <property type="match status" value="1"/>
</dbReference>
<name>A0ABV3TT52_9GAMM</name>
<comment type="caution">
    <text evidence="2">The sequence shown here is derived from an EMBL/GenBank/DDBJ whole genome shotgun (WGS) entry which is preliminary data.</text>
</comment>
<dbReference type="Proteomes" id="UP001557484">
    <property type="component" value="Unassembled WGS sequence"/>
</dbReference>
<keyword evidence="1" id="KW-0732">Signal</keyword>
<feature type="signal peptide" evidence="1">
    <location>
        <begin position="1"/>
        <end position="18"/>
    </location>
</feature>
<reference evidence="2 3" key="1">
    <citation type="journal article" date="2011" name="Int. J. Syst. Evol. Microbiol.">
        <title>Zhongshania antarctica gen. nov., sp. nov. and Zhongshania guokunii sp. nov., gammaproteobacteria respectively isolated from coastal attached (fast) ice and surface seawater of the Antarctic.</title>
        <authorList>
            <person name="Li H.J."/>
            <person name="Zhang X.Y."/>
            <person name="Chen C.X."/>
            <person name="Zhang Y.J."/>
            <person name="Gao Z.M."/>
            <person name="Yu Y."/>
            <person name="Chen X.L."/>
            <person name="Chen B."/>
            <person name="Zhang Y.Z."/>
        </authorList>
    </citation>
    <scope>NUCLEOTIDE SEQUENCE [LARGE SCALE GENOMIC DNA]</scope>
    <source>
        <strain evidence="2 3">R06B22</strain>
    </source>
</reference>
<evidence type="ECO:0008006" key="4">
    <source>
        <dbReference type="Google" id="ProtNLM"/>
    </source>
</evidence>
<dbReference type="EMBL" id="JBFRYB010000001">
    <property type="protein sequence ID" value="MEX1664332.1"/>
    <property type="molecule type" value="Genomic_DNA"/>
</dbReference>
<keyword evidence="3" id="KW-1185">Reference proteome</keyword>
<evidence type="ECO:0000256" key="1">
    <source>
        <dbReference type="SAM" id="SignalP"/>
    </source>
</evidence>
<protein>
    <recommendedName>
        <fullName evidence="4">Lipoprotein</fullName>
    </recommendedName>
</protein>
<feature type="chain" id="PRO_5047537393" description="Lipoprotein" evidence="1">
    <location>
        <begin position="19"/>
        <end position="188"/>
    </location>
</feature>
<accession>A0ABV3TT52</accession>
<organism evidence="2 3">
    <name type="scientific">Zhongshania arctica</name>
    <dbReference type="NCBI Taxonomy" id="3238302"/>
    <lineage>
        <taxon>Bacteria</taxon>
        <taxon>Pseudomonadati</taxon>
        <taxon>Pseudomonadota</taxon>
        <taxon>Gammaproteobacteria</taxon>
        <taxon>Cellvibrionales</taxon>
        <taxon>Spongiibacteraceae</taxon>
        <taxon>Zhongshania</taxon>
    </lineage>
</organism>
<evidence type="ECO:0000313" key="3">
    <source>
        <dbReference type="Proteomes" id="UP001557484"/>
    </source>
</evidence>
<sequence>MKLSISVLVLMLFLTACEANNVEIDGLERVGAAPPEVAARCDPGKRMYMIAQAPHPSPARTSSTDEAHRKEWISVARVEEVGQQVHMIKDIDSYSPAFRSALVTGRPYEKLTIEIEEGCSRPVVVYQAVLTQAVLATIQVNASSDDDRFLESLTWDYMYLETTYTSIDDNGGPGETISLSKNGRLYWR</sequence>
<dbReference type="InterPro" id="IPR036624">
    <property type="entry name" value="Hcp1-lik_sf"/>
</dbReference>
<dbReference type="SUPFAM" id="SSF141452">
    <property type="entry name" value="Hcp1-like"/>
    <property type="match status" value="1"/>
</dbReference>